<dbReference type="InterPro" id="IPR050164">
    <property type="entry name" value="Peptidase_C19"/>
</dbReference>
<evidence type="ECO:0000259" key="2">
    <source>
        <dbReference type="Pfam" id="PF00443"/>
    </source>
</evidence>
<dbReference type="EMBL" id="JAMFLX010000022">
    <property type="protein sequence ID" value="MCL6271281.1"/>
    <property type="molecule type" value="Genomic_DNA"/>
</dbReference>
<feature type="domain" description="Peptidase C19 ubiquitin carboxyl-terminal hydrolase" evidence="2">
    <location>
        <begin position="508"/>
        <end position="869"/>
    </location>
</feature>
<feature type="chain" id="PRO_5046900015" evidence="1">
    <location>
        <begin position="22"/>
        <end position="874"/>
    </location>
</feature>
<evidence type="ECO:0000313" key="4">
    <source>
        <dbReference type="Proteomes" id="UP001203338"/>
    </source>
</evidence>
<dbReference type="PANTHER" id="PTHR24006">
    <property type="entry name" value="UBIQUITIN CARBOXYL-TERMINAL HYDROLASE"/>
    <property type="match status" value="1"/>
</dbReference>
<dbReference type="RefSeq" id="WP_249700781.1">
    <property type="nucleotide sequence ID" value="NZ_JAMFLX010000022.1"/>
</dbReference>
<dbReference type="SUPFAM" id="SSF54001">
    <property type="entry name" value="Cysteine proteinases"/>
    <property type="match status" value="1"/>
</dbReference>
<dbReference type="Pfam" id="PF00443">
    <property type="entry name" value="UCH"/>
    <property type="match status" value="1"/>
</dbReference>
<gene>
    <name evidence="3" type="ORF">M3P05_15245</name>
</gene>
<dbReference type="CDD" id="cd02257">
    <property type="entry name" value="Peptidase_C19"/>
    <property type="match status" value="1"/>
</dbReference>
<dbReference type="Proteomes" id="UP001203338">
    <property type="component" value="Unassembled WGS sequence"/>
</dbReference>
<protein>
    <submittedName>
        <fullName evidence="3">Ubiquitin carboxyl-terminal hydrolase</fullName>
    </submittedName>
</protein>
<dbReference type="InterPro" id="IPR001394">
    <property type="entry name" value="Peptidase_C19_UCH"/>
</dbReference>
<evidence type="ECO:0000256" key="1">
    <source>
        <dbReference type="SAM" id="SignalP"/>
    </source>
</evidence>
<evidence type="ECO:0000313" key="3">
    <source>
        <dbReference type="EMBL" id="MCL6271281.1"/>
    </source>
</evidence>
<keyword evidence="4" id="KW-1185">Reference proteome</keyword>
<name>A0ABT0PJ43_9GAMM</name>
<sequence>MPAARYFLIFAIFFFLLAARAQGHSDTGQAIVDDPSYENTPELSTSNPGWYREYGSDTHLMLSKNSHLVFEDHKMVRHLGMVSVAAAFAALLGRVPDLMGYDTNSLAAKVMTTIPMLVWPAMTGKRTFEAISDNRFHTRRYPVRIVDHQSLANQLSIFFEYSIASQKIEIRSALQAFKQYSDRHELKTHKTTLQYPLVTLNQLINFLQIDRVELYWEGKFSPVELRFWLPDTTKVSIEIPQWGEILSARLKSQGLPALLSFFQPTGLNQINEVLTCFYQGSIGTGICPTGHLTPEFEDRSHIRLRYKPTGLYNLPLLKGKQVDHRFLVPLLPCKNNLCSMVLAWFSDIEKGSQSPLLTSSNEPLYLYARPTTLTQLSKSTPNLSKPVVRRVSPWLTDILTLLPYAAVYYGTDRLLLKGMGTIGIGPTQFTAGTGLFGAGWFGSGDGQKQGYGQGGITPPGRNVLGGLKDWLTGAVPLSPAEQAILKVLPGKFSKDVRFALVPTQTASLKNTGNSCFQDSVFSYMASSLTDDELNGILEGRYFAVNRSEAFRNTSNLVRRSFVELMRGLRNRLSPDELAELRNRFFINARDYAHAYSPGLQPLFGGQSALIQQDAHEFYMALQNILGIEVNAASHLQQQRHYVHLINGQEYPRITNEAAWQNITTIHFPREENVYKSHNIQDYSGLMSHRQTPEFLEGDEAVFVSAQELEDAGHRIPEGLGIGGTVPSYSSLRISHPNPSEITHLNFQAVLFEQIQVNPTTAALRKINAVSRHLLAGPGKDTLRVEVFSPDGSSQFINMRLNSVVMHSGSSMQGGHYTTATIKEGRVMLHDDIRNQVHEIVPTAGVSTSPVDTLLSYMHHTHKDPYLLNYVRADL</sequence>
<feature type="signal peptide" evidence="1">
    <location>
        <begin position="1"/>
        <end position="21"/>
    </location>
</feature>
<keyword evidence="3" id="KW-0378">Hydrolase</keyword>
<proteinExistence type="predicted"/>
<reference evidence="3 4" key="1">
    <citation type="submission" date="2022-05" db="EMBL/GenBank/DDBJ databases">
        <authorList>
            <person name="Park J.-S."/>
        </authorList>
    </citation>
    <scope>NUCLEOTIDE SEQUENCE [LARGE SCALE GENOMIC DNA]</scope>
    <source>
        <strain evidence="3 4">2012CJ34-2</strain>
    </source>
</reference>
<dbReference type="Gene3D" id="3.90.70.10">
    <property type="entry name" value="Cysteine proteinases"/>
    <property type="match status" value="1"/>
</dbReference>
<comment type="caution">
    <text evidence="3">The sequence shown here is derived from an EMBL/GenBank/DDBJ whole genome shotgun (WGS) entry which is preliminary data.</text>
</comment>
<keyword evidence="1" id="KW-0732">Signal</keyword>
<organism evidence="3 4">
    <name type="scientific">Parendozoicomonas callyspongiae</name>
    <dbReference type="NCBI Taxonomy" id="2942213"/>
    <lineage>
        <taxon>Bacteria</taxon>
        <taxon>Pseudomonadati</taxon>
        <taxon>Pseudomonadota</taxon>
        <taxon>Gammaproteobacteria</taxon>
        <taxon>Oceanospirillales</taxon>
        <taxon>Endozoicomonadaceae</taxon>
        <taxon>Parendozoicomonas</taxon>
    </lineage>
</organism>
<dbReference type="InterPro" id="IPR038765">
    <property type="entry name" value="Papain-like_cys_pep_sf"/>
</dbReference>
<accession>A0ABT0PJ43</accession>
<dbReference type="GO" id="GO:0016787">
    <property type="term" value="F:hydrolase activity"/>
    <property type="evidence" value="ECO:0007669"/>
    <property type="project" value="UniProtKB-KW"/>
</dbReference>